<dbReference type="GO" id="GO:0005737">
    <property type="term" value="C:cytoplasm"/>
    <property type="evidence" value="ECO:0007669"/>
    <property type="project" value="TreeGrafter"/>
</dbReference>
<dbReference type="SUPFAM" id="SSF46894">
    <property type="entry name" value="C-terminal effector domain of the bipartite response regulators"/>
    <property type="match status" value="1"/>
</dbReference>
<dbReference type="PRINTS" id="PR00038">
    <property type="entry name" value="HTHLUXR"/>
</dbReference>
<dbReference type="PANTHER" id="PTHR16305:SF35">
    <property type="entry name" value="TRANSCRIPTIONAL ACTIVATOR DOMAIN"/>
    <property type="match status" value="1"/>
</dbReference>
<feature type="domain" description="HTH luxR-type" evidence="3">
    <location>
        <begin position="798"/>
        <end position="863"/>
    </location>
</feature>
<keyword evidence="1" id="KW-0547">Nucleotide-binding</keyword>
<dbReference type="InterPro" id="IPR027417">
    <property type="entry name" value="P-loop_NTPase"/>
</dbReference>
<dbReference type="GO" id="GO:0003677">
    <property type="term" value="F:DNA binding"/>
    <property type="evidence" value="ECO:0007669"/>
    <property type="project" value="InterPro"/>
</dbReference>
<dbReference type="GO" id="GO:0006355">
    <property type="term" value="P:regulation of DNA-templated transcription"/>
    <property type="evidence" value="ECO:0007669"/>
    <property type="project" value="InterPro"/>
</dbReference>
<dbReference type="Pfam" id="PF00196">
    <property type="entry name" value="GerE"/>
    <property type="match status" value="1"/>
</dbReference>
<dbReference type="PANTHER" id="PTHR16305">
    <property type="entry name" value="TESTICULAR SOLUBLE ADENYLYL CYCLASE"/>
    <property type="match status" value="1"/>
</dbReference>
<dbReference type="PROSITE" id="PS50043">
    <property type="entry name" value="HTH_LUXR_2"/>
    <property type="match status" value="1"/>
</dbReference>
<dbReference type="CDD" id="cd06170">
    <property type="entry name" value="LuxR_C_like"/>
    <property type="match status" value="1"/>
</dbReference>
<keyword evidence="2" id="KW-0067">ATP-binding</keyword>
<dbReference type="InterPro" id="IPR000792">
    <property type="entry name" value="Tscrpt_reg_LuxR_C"/>
</dbReference>
<dbReference type="Proteomes" id="UP000295172">
    <property type="component" value="Unassembled WGS sequence"/>
</dbReference>
<dbReference type="InterPro" id="IPR041664">
    <property type="entry name" value="AAA_16"/>
</dbReference>
<dbReference type="Pfam" id="PF13191">
    <property type="entry name" value="AAA_16"/>
    <property type="match status" value="1"/>
</dbReference>
<proteinExistence type="predicted"/>
<dbReference type="RefSeq" id="WP_132316906.1">
    <property type="nucleotide sequence ID" value="NZ_SMKR01000015.1"/>
</dbReference>
<evidence type="ECO:0000259" key="3">
    <source>
        <dbReference type="PROSITE" id="PS50043"/>
    </source>
</evidence>
<accession>A0A4R4XEE4</accession>
<dbReference type="GO" id="GO:0005524">
    <property type="term" value="F:ATP binding"/>
    <property type="evidence" value="ECO:0007669"/>
    <property type="project" value="UniProtKB-KW"/>
</dbReference>
<protein>
    <submittedName>
        <fullName evidence="4">Helix-turn-helix transcriptional regulator</fullName>
    </submittedName>
</protein>
<organism evidence="4 5">
    <name type="scientific">Kribbella turkmenica</name>
    <dbReference type="NCBI Taxonomy" id="2530375"/>
    <lineage>
        <taxon>Bacteria</taxon>
        <taxon>Bacillati</taxon>
        <taxon>Actinomycetota</taxon>
        <taxon>Actinomycetes</taxon>
        <taxon>Propionibacteriales</taxon>
        <taxon>Kribbellaceae</taxon>
        <taxon>Kribbella</taxon>
    </lineage>
</organism>
<evidence type="ECO:0000256" key="1">
    <source>
        <dbReference type="ARBA" id="ARBA00022741"/>
    </source>
</evidence>
<evidence type="ECO:0000313" key="5">
    <source>
        <dbReference type="Proteomes" id="UP000295172"/>
    </source>
</evidence>
<sequence>MIDASTILEERDGELASLTSWWAETVAGDGRLVLVGGDAGAGKTALVSAFRGGLGDVQACWGAAEPLATPIPLGPLRDIAGDLALDLAAVLTGDEDPVELRRRLLGELAARGPVLVVVEDAHWADEATLDVLRYLARRLEHSAVMVLVTYRQDEVGPRHPLRVLAGDLATLPVVRRLTVPPLTRDAVARLAAGSDVDPGELHRRTGGNAFFVTQVIADGQLAVPATVRDAVLARAARLQPAARDALDAVACLRTRVAPAMVAAVSGRPATELDECLDRGLLTSADGAVFFRHELARVAVEESITPSRAAVFHQRALAVLRSRPPGEVEPARLAGHAVLAGDAAAVLEFARAAAEQAAVMGAHRQAVMHFRRAIEVCGQAPSRLRAELLEGLAQECHLADELENALAAWRDAVAAWRHVGDSRRQGGALVGLAITAALGARWIPIAQAACDDALELLGGQPGPEQALACAVQAKLRAMAFRPTEAIAWSERIVPAGGPAVQPVVHAMSLLSVGVGRAVGGELAGLRLIDDSIRLSQQAGAYNEAALGYFWLQLICVTRRWYQQAERSYKEGIAFTEEHGQEVWRQWLRAFHARALLDQGCWEQAEAMAADVLRSASVDDGRKLVSMVVLGRLRVRRGDPEPHRLLEQARAAMRSAEPVVGWIVGTAPALAEAGVYAGDPDRVRSVVSPVLIGAEQAREPWLVGELAYWSSRADGPMTPPPEAAEPYRLQIAGEWTKAAQAWQELGCPYEAAVALADASEEWALREALAGFDRLGATPMRDLTAHRLRRAGARDIPRRSTRTSPEGLSARELEVLTLLSDGLRNAEIAQTLFLSTRTVEHHVAAVLRKLGMPNRTEAARYARRHGVTG</sequence>
<name>A0A4R4XEE4_9ACTN</name>
<dbReference type="Gene3D" id="1.10.10.10">
    <property type="entry name" value="Winged helix-like DNA-binding domain superfamily/Winged helix DNA-binding domain"/>
    <property type="match status" value="1"/>
</dbReference>
<dbReference type="EMBL" id="SMKR01000015">
    <property type="protein sequence ID" value="TDD29034.1"/>
    <property type="molecule type" value="Genomic_DNA"/>
</dbReference>
<keyword evidence="5" id="KW-1185">Reference proteome</keyword>
<dbReference type="SMART" id="SM00421">
    <property type="entry name" value="HTH_LUXR"/>
    <property type="match status" value="1"/>
</dbReference>
<dbReference type="InterPro" id="IPR036388">
    <property type="entry name" value="WH-like_DNA-bd_sf"/>
</dbReference>
<evidence type="ECO:0000256" key="2">
    <source>
        <dbReference type="ARBA" id="ARBA00022840"/>
    </source>
</evidence>
<evidence type="ECO:0000313" key="4">
    <source>
        <dbReference type="EMBL" id="TDD29034.1"/>
    </source>
</evidence>
<dbReference type="OrthoDB" id="5476461at2"/>
<comment type="caution">
    <text evidence="4">The sequence shown here is derived from an EMBL/GenBank/DDBJ whole genome shotgun (WGS) entry which is preliminary data.</text>
</comment>
<dbReference type="PROSITE" id="PS00622">
    <property type="entry name" value="HTH_LUXR_1"/>
    <property type="match status" value="1"/>
</dbReference>
<dbReference type="SUPFAM" id="SSF52540">
    <property type="entry name" value="P-loop containing nucleoside triphosphate hydrolases"/>
    <property type="match status" value="1"/>
</dbReference>
<dbReference type="InterPro" id="IPR016032">
    <property type="entry name" value="Sig_transdc_resp-reg_C-effctor"/>
</dbReference>
<dbReference type="AlphaFoldDB" id="A0A4R4XEE4"/>
<reference evidence="4 5" key="1">
    <citation type="submission" date="2019-02" db="EMBL/GenBank/DDBJ databases">
        <title>Draft genome sequences of novel Actinobacteria.</title>
        <authorList>
            <person name="Sahin N."/>
            <person name="Ay H."/>
            <person name="Saygin H."/>
        </authorList>
    </citation>
    <scope>NUCLEOTIDE SEQUENCE [LARGE SCALE GENOMIC DNA]</scope>
    <source>
        <strain evidence="4 5">16K104</strain>
    </source>
</reference>
<gene>
    <name evidence="4" type="ORF">E1218_05570</name>
</gene>
<dbReference type="GO" id="GO:0004016">
    <property type="term" value="F:adenylate cyclase activity"/>
    <property type="evidence" value="ECO:0007669"/>
    <property type="project" value="TreeGrafter"/>
</dbReference>